<sequence length="1894" mass="207264">MVLKFDLPFKVGEEVEAKFNETGYRGAWFRCRILEIKPSTADYDLLLEYLDFEEEGNSWVKVRQADPSVSSQKWCKGKKPLIWMARPVPPLVHERDIKKYQDDIREGRKKAGCVYVYNDDVYTVGDMVEWWKDDCYWTARIIEMKSKKRRAKIRFPSPPHGEGSADIVPLKNLRPCFTWSPPHQWTQVGSKRRDARGKSETSKIDKAQLALIYLSGHECTSTVVPDDHRDGISSGNVNFRGDLELFEEAAHGLRALGHERRISGGSHELVVTPDRHNEDSACKPVVPQSASDSKHGTEEQSAKSSVNGSDLVPDIEGACVNIGIAHAISSDAAADQSQLVTTSPRGDETDSQAVLSLAGEITEKFESIDGFGESNPTSERCTTGTAVHVNDGSVTASVDLSHVKSVRSGDGVENLVATPGNAVHQSKVVPEMSVGIGSSDTITSRSSASETFACANVAELPITAVVDPQDNSTTIELVVAERTALDSPGKCIARRHAGGFCDPESKVDTDATSNDSPCVNLLVHAEDIAAIKNPLNTNLVAARAEELTDVRAEQLSPVGNRNVAVDEVTISGFHFNRTVANVPVSIELNHFDIPPDGHVASFDPRQEQPTEGLGAVLNDDGPTPLSSRKLSSHVSCVAIQHAVKLVYSRKRRRKKEKLRTGSKRVCHAVPHQTVGTFVSQTDGLMHEPLIISVPTTPSNDEKRISTSHCTVNREAGTNAQDSRISEVALTSECQEYGCTPSAGVENDSLARVLALSSIHEQRLQAVEASARLNSRNDTESGCQPGSTGNCDLNEHLDALERLIERVHSLGDQLHGGHKRKWKRVFWKMSDGSVFSSEARRQSSGPTEAVEATRDFVPSSDLDNAAERLPCLLAQATYAQQNDEVTSSFEVPNDLRPSATMKSRSNLTVTKGIKKCRSARTLVTCKTQTLSFMRNKLVNDVLLKSANAYSKLNNNSKRIQDEYMGPEKVYRKARLDVTKAVLESVHNSATCSPAVEPSRMRGSINNSKGKRPRLKHTGPRKRYPKTENSMVVDVRTKEKLVDSAFVGLQIQNLEDVLSKQESGAELAPREFRTKSRLSGGSNHETAEPVKLDPEVIDNHCQDKIKLQPNGNWCIKSYTIDGKPVWIGNYQTKELALNSYAVVNMLTCPKVKVGPHINHPSCPGLSEQANGDHLSPAHVLEENELQDFNVEKGTRRNVSESCLSVGESKNRSMVLSMDEDRRKTDGFSSLGKTSLVDEQGVCTVEKMTTAVESCNQGLSVKSTKADASISWTKSEEGNTIGSSNAHGEMPSRKLTRGPLSSPSTINLVVADRGVLLNRNNRDNFPVKSEVSELPTVAAAVGSAHHLPIHDFTKFLSGKDALDRISMDNFETKEEKEVATQARTALWRGLCCSPPHPGLVSQGLDVVQRINFFIKSRMHFEVVADGDLKKILLSSGKLGEEIYIGHWKTDVEVHAARKIITRCKKALVKLMIEFELSSKRSDSSIETHAERTVLHEKPINPSYSTERLNVPGLTLINEVGQPCSGSNKSSTTAGGATQDSASARALSHRILEVAYNDTNIQASAGTVAALDGCQAPPDSRTVGGQANFTKNQSLFEDIIILDDDDDDDANVPPARSIPPSSVSDRLFRTETVGKTFNRNLDNNTQLDPLSPIAPSQRQSVVHVNRGSRAGVLLGDRSSYPGQIHNQGYHFTVDPFIAGPGGTRQTVHKYSQTGNSSADPIIRVQHTGGVGDAQTFEMAHTQSLRRGGLGNMNMVATPSSIGNVVHLPGNRHGGVPTESSFRNRLNSEPVSVREVSSSYSRENHSIGAATLPYMSKKFYDCCPDIEPCKEDFITCKGLFCGSCNRLVHTHCALLSKHLNLTRFPSTGQEHAVYRCFCGRSWDIVPIVLIRMKDFIRQI</sequence>
<reference evidence="3 5" key="2">
    <citation type="journal article" date="2018" name="Plant J.">
        <title>The Physcomitrella patens chromosome-scale assembly reveals moss genome structure and evolution.</title>
        <authorList>
            <person name="Lang D."/>
            <person name="Ullrich K.K."/>
            <person name="Murat F."/>
            <person name="Fuchs J."/>
            <person name="Jenkins J."/>
            <person name="Haas F.B."/>
            <person name="Piednoel M."/>
            <person name="Gundlach H."/>
            <person name="Van Bel M."/>
            <person name="Meyberg R."/>
            <person name="Vives C."/>
            <person name="Morata J."/>
            <person name="Symeonidi A."/>
            <person name="Hiss M."/>
            <person name="Muchero W."/>
            <person name="Kamisugi Y."/>
            <person name="Saleh O."/>
            <person name="Blanc G."/>
            <person name="Decker E.L."/>
            <person name="van Gessel N."/>
            <person name="Grimwood J."/>
            <person name="Hayes R.D."/>
            <person name="Graham S.W."/>
            <person name="Gunter L.E."/>
            <person name="McDaniel S.F."/>
            <person name="Hoernstein S.N.W."/>
            <person name="Larsson A."/>
            <person name="Li F.W."/>
            <person name="Perroud P.F."/>
            <person name="Phillips J."/>
            <person name="Ranjan P."/>
            <person name="Rokshar D.S."/>
            <person name="Rothfels C.J."/>
            <person name="Schneider L."/>
            <person name="Shu S."/>
            <person name="Stevenson D.W."/>
            <person name="Thummler F."/>
            <person name="Tillich M."/>
            <person name="Villarreal Aguilar J.C."/>
            <person name="Widiez T."/>
            <person name="Wong G.K."/>
            <person name="Wymore A."/>
            <person name="Zhang Y."/>
            <person name="Zimmer A.D."/>
            <person name="Quatrano R.S."/>
            <person name="Mayer K.F.X."/>
            <person name="Goodstein D."/>
            <person name="Casacuberta J.M."/>
            <person name="Vandepoele K."/>
            <person name="Reski R."/>
            <person name="Cuming A.C."/>
            <person name="Tuskan G.A."/>
            <person name="Maumus F."/>
            <person name="Salse J."/>
            <person name="Schmutz J."/>
            <person name="Rensing S.A."/>
        </authorList>
    </citation>
    <scope>NUCLEOTIDE SEQUENCE [LARGE SCALE GENOMIC DNA]</scope>
    <source>
        <strain evidence="4 5">cv. Gransden 2004</strain>
    </source>
</reference>
<dbReference type="KEGG" id="ppp:112289328"/>
<reference evidence="4" key="3">
    <citation type="submission" date="2020-12" db="UniProtKB">
        <authorList>
            <consortium name="EnsemblPlants"/>
        </authorList>
    </citation>
    <scope>IDENTIFICATION</scope>
</reference>
<evidence type="ECO:0000256" key="1">
    <source>
        <dbReference type="SAM" id="MobiDB-lite"/>
    </source>
</evidence>
<feature type="region of interest" description="Disordered" evidence="1">
    <location>
        <begin position="1634"/>
        <end position="1655"/>
    </location>
</feature>
<dbReference type="CDD" id="cd20403">
    <property type="entry name" value="Tudor_Agenet_FMRP-like_rpt2"/>
    <property type="match status" value="1"/>
</dbReference>
<reference evidence="3 5" key="1">
    <citation type="journal article" date="2008" name="Science">
        <title>The Physcomitrella genome reveals evolutionary insights into the conquest of land by plants.</title>
        <authorList>
            <person name="Rensing S."/>
            <person name="Lang D."/>
            <person name="Zimmer A."/>
            <person name="Terry A."/>
            <person name="Salamov A."/>
            <person name="Shapiro H."/>
            <person name="Nishiyama T."/>
            <person name="Perroud P.-F."/>
            <person name="Lindquist E."/>
            <person name="Kamisugi Y."/>
            <person name="Tanahashi T."/>
            <person name="Sakakibara K."/>
            <person name="Fujita T."/>
            <person name="Oishi K."/>
            <person name="Shin-I T."/>
            <person name="Kuroki Y."/>
            <person name="Toyoda A."/>
            <person name="Suzuki Y."/>
            <person name="Hashimoto A."/>
            <person name="Yamaguchi K."/>
            <person name="Sugano A."/>
            <person name="Kohara Y."/>
            <person name="Fujiyama A."/>
            <person name="Anterola A."/>
            <person name="Aoki S."/>
            <person name="Ashton N."/>
            <person name="Barbazuk W.B."/>
            <person name="Barker E."/>
            <person name="Bennetzen J."/>
            <person name="Bezanilla M."/>
            <person name="Blankenship R."/>
            <person name="Cho S.H."/>
            <person name="Dutcher S."/>
            <person name="Estelle M."/>
            <person name="Fawcett J.A."/>
            <person name="Gundlach H."/>
            <person name="Hanada K."/>
            <person name="Heyl A."/>
            <person name="Hicks K.A."/>
            <person name="Hugh J."/>
            <person name="Lohr M."/>
            <person name="Mayer K."/>
            <person name="Melkozernov A."/>
            <person name="Murata T."/>
            <person name="Nelson D."/>
            <person name="Pils B."/>
            <person name="Prigge M."/>
            <person name="Reiss B."/>
            <person name="Renner T."/>
            <person name="Rombauts S."/>
            <person name="Rushton P."/>
            <person name="Sanderfoot A."/>
            <person name="Schween G."/>
            <person name="Shiu S.-H."/>
            <person name="Stueber K."/>
            <person name="Theodoulou F.L."/>
            <person name="Tu H."/>
            <person name="Van de Peer Y."/>
            <person name="Verrier P.J."/>
            <person name="Waters E."/>
            <person name="Wood A."/>
            <person name="Yang L."/>
            <person name="Cove D."/>
            <person name="Cuming A."/>
            <person name="Hasebe M."/>
            <person name="Lucas S."/>
            <person name="Mishler D.B."/>
            <person name="Reski R."/>
            <person name="Grigoriev I."/>
            <person name="Quatrano R.S."/>
            <person name="Boore J.L."/>
        </authorList>
    </citation>
    <scope>NUCLEOTIDE SEQUENCE [LARGE SCALE GENOMIC DNA]</scope>
    <source>
        <strain evidence="4 5">cv. Gransden 2004</strain>
    </source>
</reference>
<dbReference type="SMART" id="SM00743">
    <property type="entry name" value="Agenet"/>
    <property type="match status" value="2"/>
</dbReference>
<feature type="region of interest" description="Disordered" evidence="1">
    <location>
        <begin position="1270"/>
        <end position="1298"/>
    </location>
</feature>
<feature type="compositionally biased region" description="Polar residues" evidence="1">
    <location>
        <begin position="1520"/>
        <end position="1537"/>
    </location>
</feature>
<proteinExistence type="predicted"/>
<keyword evidence="5" id="KW-1185">Reference proteome</keyword>
<evidence type="ECO:0000313" key="5">
    <source>
        <dbReference type="Proteomes" id="UP000006727"/>
    </source>
</evidence>
<dbReference type="Gramene" id="Pp3c1_19590V3.7">
    <property type="protein sequence ID" value="Pp3c1_19590V3.7"/>
    <property type="gene ID" value="Pp3c1_19590"/>
</dbReference>
<feature type="compositionally biased region" description="Basic and acidic residues" evidence="1">
    <location>
        <begin position="292"/>
        <end position="301"/>
    </location>
</feature>
<feature type="region of interest" description="Disordered" evidence="1">
    <location>
        <begin position="1518"/>
        <end position="1537"/>
    </location>
</feature>
<feature type="region of interest" description="Disordered" evidence="1">
    <location>
        <begin position="988"/>
        <end position="1023"/>
    </location>
</feature>
<dbReference type="Gramene" id="Pp3c1_19590V3.4">
    <property type="protein sequence ID" value="Pp3c1_19590V3.4"/>
    <property type="gene ID" value="Pp3c1_19590"/>
</dbReference>
<gene>
    <name evidence="4" type="primary">LOC112289328</name>
    <name evidence="3" type="ORF">PHYPA_000846</name>
</gene>
<dbReference type="STRING" id="3218.A0A2K1L8T1"/>
<dbReference type="GeneID" id="112289328"/>
<dbReference type="Gramene" id="Pp3c1_19590V3.3">
    <property type="protein sequence ID" value="Pp3c1_19590V3.3"/>
    <property type="gene ID" value="Pp3c1_19590"/>
</dbReference>
<name>A0A2K1L8T1_PHYPA</name>
<evidence type="ECO:0000259" key="2">
    <source>
        <dbReference type="SMART" id="SM00743"/>
    </source>
</evidence>
<dbReference type="EnsemblPlants" id="Pp3c1_19590V3.6">
    <property type="protein sequence ID" value="Pp3c1_19590V3.6"/>
    <property type="gene ID" value="Pp3c1_19590"/>
</dbReference>
<evidence type="ECO:0000313" key="3">
    <source>
        <dbReference type="EMBL" id="PNR62422.1"/>
    </source>
</evidence>
<dbReference type="Gramene" id="Pp3c1_19590V3.2">
    <property type="protein sequence ID" value="Pp3c1_19590V3.2"/>
    <property type="gene ID" value="Pp3c1_19590"/>
</dbReference>
<dbReference type="InterPro" id="IPR008395">
    <property type="entry name" value="Agenet-like_dom"/>
</dbReference>
<dbReference type="EnsemblPlants" id="Pp3c1_19590V3.7">
    <property type="protein sequence ID" value="Pp3c1_19590V3.7"/>
    <property type="gene ID" value="Pp3c1_19590"/>
</dbReference>
<feature type="compositionally biased region" description="Polar residues" evidence="1">
    <location>
        <begin position="1270"/>
        <end position="1283"/>
    </location>
</feature>
<dbReference type="PaxDb" id="3218-PP1S43_153V6.1"/>
<dbReference type="EnsemblPlants" id="Pp3c1_19590V3.2">
    <property type="protein sequence ID" value="Pp3c1_19590V3.2"/>
    <property type="gene ID" value="Pp3c1_19590"/>
</dbReference>
<organism evidence="3">
    <name type="scientific">Physcomitrium patens</name>
    <name type="common">Spreading-leaved earth moss</name>
    <name type="synonym">Physcomitrella patens</name>
    <dbReference type="NCBI Taxonomy" id="3218"/>
    <lineage>
        <taxon>Eukaryota</taxon>
        <taxon>Viridiplantae</taxon>
        <taxon>Streptophyta</taxon>
        <taxon>Embryophyta</taxon>
        <taxon>Bryophyta</taxon>
        <taxon>Bryophytina</taxon>
        <taxon>Bryopsida</taxon>
        <taxon>Funariidae</taxon>
        <taxon>Funariales</taxon>
        <taxon>Funariaceae</taxon>
        <taxon>Physcomitrium</taxon>
    </lineage>
</organism>
<dbReference type="Pfam" id="PF05641">
    <property type="entry name" value="Agenet"/>
    <property type="match status" value="2"/>
</dbReference>
<feature type="domain" description="Agenet" evidence="2">
    <location>
        <begin position="7"/>
        <end position="70"/>
    </location>
</feature>
<dbReference type="RefSeq" id="XP_024390256.1">
    <property type="nucleotide sequence ID" value="XM_024534488.2"/>
</dbReference>
<dbReference type="Proteomes" id="UP000006727">
    <property type="component" value="Chromosome 1"/>
</dbReference>
<dbReference type="EnsemblPlants" id="Pp3c1_19590V3.1">
    <property type="protein sequence ID" value="Pp3c1_19590V3.1"/>
    <property type="gene ID" value="Pp3c1_19590"/>
</dbReference>
<dbReference type="Gramene" id="Pp3c1_19590V3.6">
    <property type="protein sequence ID" value="Pp3c1_19590V3.6"/>
    <property type="gene ID" value="Pp3c1_19590"/>
</dbReference>
<dbReference type="EnsemblPlants" id="Pp3c1_19590V3.9">
    <property type="protein sequence ID" value="Pp3c1_19590V3.9"/>
    <property type="gene ID" value="Pp3c1_19590"/>
</dbReference>
<dbReference type="PANTHER" id="PTHR36805">
    <property type="entry name" value="AGENET DOMAIN-CONTAINING PROTEIN"/>
    <property type="match status" value="1"/>
</dbReference>
<dbReference type="EnsemblPlants" id="Pp3c1_19590V3.5">
    <property type="protein sequence ID" value="Pp3c1_19590V3.5"/>
    <property type="gene ID" value="Pp3c1_19590"/>
</dbReference>
<dbReference type="EnsemblPlants" id="Pp3c1_19590V3.8">
    <property type="protein sequence ID" value="Pp3c1_19590V3.8"/>
    <property type="gene ID" value="Pp3c1_19590"/>
</dbReference>
<protein>
    <recommendedName>
        <fullName evidence="2">Agenet domain-containing protein</fullName>
    </recommendedName>
</protein>
<accession>A0A2K1L8T1</accession>
<dbReference type="RefSeq" id="XP_024390239.1">
    <property type="nucleotide sequence ID" value="XM_024534471.2"/>
</dbReference>
<dbReference type="OrthoDB" id="1894168at2759"/>
<dbReference type="Gramene" id="Pp3c1_19590V3.8">
    <property type="protein sequence ID" value="Pp3c1_19590V3.8"/>
    <property type="gene ID" value="Pp3c1_19590"/>
</dbReference>
<feature type="region of interest" description="Disordered" evidence="1">
    <location>
        <begin position="275"/>
        <end position="309"/>
    </location>
</feature>
<dbReference type="PANTHER" id="PTHR36805:SF7">
    <property type="entry name" value="AGENET DOMAIN-CONTAINING PROTEIN"/>
    <property type="match status" value="1"/>
</dbReference>
<dbReference type="Gramene" id="Pp3c1_19590V3.9">
    <property type="protein sequence ID" value="Pp3c1_19590V3.9"/>
    <property type="gene ID" value="Pp3c1_19590"/>
</dbReference>
<dbReference type="EnsemblPlants" id="Pp3c1_19590V3.3">
    <property type="protein sequence ID" value="Pp3c1_19590V3.3"/>
    <property type="gene ID" value="Pp3c1_19590"/>
</dbReference>
<dbReference type="EMBL" id="ABEU02000001">
    <property type="protein sequence ID" value="PNR62422.1"/>
    <property type="molecule type" value="Genomic_DNA"/>
</dbReference>
<evidence type="ECO:0000313" key="4">
    <source>
        <dbReference type="EnsemblPlants" id="Pp3c1_19590V3.1"/>
    </source>
</evidence>
<feature type="compositionally biased region" description="Basic residues" evidence="1">
    <location>
        <begin position="1007"/>
        <end position="1022"/>
    </location>
</feature>
<dbReference type="Gramene" id="Pp3c1_19590V3.5">
    <property type="protein sequence ID" value="Pp3c1_19590V3.5"/>
    <property type="gene ID" value="Pp3c1_19590"/>
</dbReference>
<feature type="domain" description="Agenet" evidence="2">
    <location>
        <begin position="120"/>
        <end position="181"/>
    </location>
</feature>
<dbReference type="InterPro" id="IPR014002">
    <property type="entry name" value="Agenet_dom_plant"/>
</dbReference>
<dbReference type="RefSeq" id="XP_024390261.1">
    <property type="nucleotide sequence ID" value="XM_024534493.2"/>
</dbReference>
<dbReference type="EnsemblPlants" id="Pp3c1_19590V3.4">
    <property type="protein sequence ID" value="Pp3c1_19590V3.4"/>
    <property type="gene ID" value="Pp3c1_19590"/>
</dbReference>
<feature type="region of interest" description="Disordered" evidence="1">
    <location>
        <begin position="1058"/>
        <end position="1085"/>
    </location>
</feature>
<dbReference type="Gramene" id="Pp3c1_19590V3.1">
    <property type="protein sequence ID" value="Pp3c1_19590V3.1"/>
    <property type="gene ID" value="Pp3c1_19590"/>
</dbReference>